<feature type="transmembrane region" description="Helical" evidence="7">
    <location>
        <begin position="381"/>
        <end position="402"/>
    </location>
</feature>
<feature type="transmembrane region" description="Helical" evidence="7">
    <location>
        <begin position="434"/>
        <end position="453"/>
    </location>
</feature>
<feature type="transmembrane region" description="Helical" evidence="7">
    <location>
        <begin position="501"/>
        <end position="522"/>
    </location>
</feature>
<sequence length="533" mass="54623">MSRGPNPLGDAPDPHRPAESRDTRAADPLRPAADPHRPAESRDTRAADPLRPAADPLRPAADPRRSAAARIARTSHDARPFGPRFVVPLLFGPLLNPINTTMIAVALAPISSDLGIGADQAIWLVAALYLASAVGQPTMGKLADRLGPKKVFVTGMVVVMIAGVLPELLPSFGGAIAARVLIGIGTSAAYPAAMTAIRNQSDRLGVATPPLVLGGLSISSLASAAAGPALAGALIGLFGWHSIFLVNVPLAGIGLVLSLLWMPSDTLRPLRDGPASRLPLTRAVDLPGLALFAVTIAALLVFLLDLPQGWWWLLAVAGAALAGLILWELRAVAPFIDVRVLAGNGALTRTYLRLFLVYGIAYTVTYGFSQWVQSVAGIGSAQAGLIQLPGAIVAGVVSFVFARRSGVRLPLIVAATVPIAGGALLLATGSGSPVWSLVLVPALFGLPQGLASVSNQAALYRQVPSSMIGTAAGLSRTAIYIGAIGASSLIGGVYGDAPTTVGLHTLAWVVVGLAVVATALTVSDRSLRAPAGT</sequence>
<dbReference type="PROSITE" id="PS50850">
    <property type="entry name" value="MFS"/>
    <property type="match status" value="1"/>
</dbReference>
<evidence type="ECO:0000256" key="2">
    <source>
        <dbReference type="ARBA" id="ARBA00022448"/>
    </source>
</evidence>
<reference evidence="9 11" key="1">
    <citation type="submission" date="2019-07" db="EMBL/GenBank/DDBJ databases">
        <title>Whole genome shotgun sequence of Frigoribacterium faeni NBRC 103066.</title>
        <authorList>
            <person name="Hosoyama A."/>
            <person name="Uohara A."/>
            <person name="Ohji S."/>
            <person name="Ichikawa N."/>
        </authorList>
    </citation>
    <scope>NUCLEOTIDE SEQUENCE [LARGE SCALE GENOMIC DNA]</scope>
    <source>
        <strain evidence="9 11">NBRC 103066</strain>
    </source>
</reference>
<feature type="transmembrane region" description="Helical" evidence="7">
    <location>
        <begin position="238"/>
        <end position="262"/>
    </location>
</feature>
<feature type="transmembrane region" description="Helical" evidence="7">
    <location>
        <begin position="204"/>
        <end position="226"/>
    </location>
</feature>
<feature type="transmembrane region" description="Helical" evidence="7">
    <location>
        <begin position="474"/>
        <end position="495"/>
    </location>
</feature>
<name>A0A7W3JJ00_9MICO</name>
<feature type="transmembrane region" description="Helical" evidence="7">
    <location>
        <begin position="120"/>
        <end position="139"/>
    </location>
</feature>
<evidence type="ECO:0000313" key="9">
    <source>
        <dbReference type="EMBL" id="GEK84742.1"/>
    </source>
</evidence>
<keyword evidence="2" id="KW-0813">Transport</keyword>
<gene>
    <name evidence="10" type="ORF">FB463_002005</name>
    <name evidence="9" type="ORF">FFA01_30510</name>
</gene>
<evidence type="ECO:0000313" key="10">
    <source>
        <dbReference type="EMBL" id="MBA8813756.1"/>
    </source>
</evidence>
<keyword evidence="11" id="KW-1185">Reference proteome</keyword>
<dbReference type="Gene3D" id="1.20.1720.10">
    <property type="entry name" value="Multidrug resistance protein D"/>
    <property type="match status" value="1"/>
</dbReference>
<dbReference type="Gene3D" id="1.20.1250.20">
    <property type="entry name" value="MFS general substrate transporter like domains"/>
    <property type="match status" value="1"/>
</dbReference>
<dbReference type="GO" id="GO:0005886">
    <property type="term" value="C:plasma membrane"/>
    <property type="evidence" value="ECO:0007669"/>
    <property type="project" value="UniProtKB-SubCell"/>
</dbReference>
<dbReference type="InterPro" id="IPR036259">
    <property type="entry name" value="MFS_trans_sf"/>
</dbReference>
<feature type="transmembrane region" description="Helical" evidence="7">
    <location>
        <begin position="409"/>
        <end position="428"/>
    </location>
</feature>
<dbReference type="EMBL" id="BJUV01000056">
    <property type="protein sequence ID" value="GEK84742.1"/>
    <property type="molecule type" value="Genomic_DNA"/>
</dbReference>
<keyword evidence="4 7" id="KW-1133">Transmembrane helix</keyword>
<feature type="transmembrane region" description="Helical" evidence="7">
    <location>
        <begin position="310"/>
        <end position="329"/>
    </location>
</feature>
<dbReference type="OrthoDB" id="3281800at2"/>
<dbReference type="Proteomes" id="UP000522688">
    <property type="component" value="Unassembled WGS sequence"/>
</dbReference>
<feature type="transmembrane region" description="Helical" evidence="7">
    <location>
        <begin position="283"/>
        <end position="304"/>
    </location>
</feature>
<evidence type="ECO:0000256" key="7">
    <source>
        <dbReference type="SAM" id="Phobius"/>
    </source>
</evidence>
<comment type="subcellular location">
    <subcellularLocation>
        <location evidence="1">Cell membrane</location>
        <topology evidence="1">Multi-pass membrane protein</topology>
    </subcellularLocation>
</comment>
<comment type="caution">
    <text evidence="10">The sequence shown here is derived from an EMBL/GenBank/DDBJ whole genome shotgun (WGS) entry which is preliminary data.</text>
</comment>
<dbReference type="GO" id="GO:0022857">
    <property type="term" value="F:transmembrane transporter activity"/>
    <property type="evidence" value="ECO:0007669"/>
    <property type="project" value="InterPro"/>
</dbReference>
<dbReference type="RefSeq" id="WP_146857057.1">
    <property type="nucleotide sequence ID" value="NZ_BAAAHR010000009.1"/>
</dbReference>
<feature type="domain" description="Major facilitator superfamily (MFS) profile" evidence="8">
    <location>
        <begin position="85"/>
        <end position="526"/>
    </location>
</feature>
<feature type="compositionally biased region" description="Basic and acidic residues" evidence="6">
    <location>
        <begin position="12"/>
        <end position="48"/>
    </location>
</feature>
<dbReference type="PANTHER" id="PTHR42718:SF9">
    <property type="entry name" value="MAJOR FACILITATOR SUPERFAMILY MULTIDRUG TRANSPORTER MFSC"/>
    <property type="match status" value="1"/>
</dbReference>
<feature type="transmembrane region" description="Helical" evidence="7">
    <location>
        <begin position="151"/>
        <end position="169"/>
    </location>
</feature>
<keyword evidence="3 7" id="KW-0812">Transmembrane</keyword>
<accession>A0A7W3JJ00</accession>
<evidence type="ECO:0000259" key="8">
    <source>
        <dbReference type="PROSITE" id="PS50850"/>
    </source>
</evidence>
<protein>
    <submittedName>
        <fullName evidence="10">MFS family permease</fullName>
    </submittedName>
    <submittedName>
        <fullName evidence="9">MFS transporter</fullName>
    </submittedName>
</protein>
<dbReference type="InterPro" id="IPR011701">
    <property type="entry name" value="MFS"/>
</dbReference>
<evidence type="ECO:0000256" key="6">
    <source>
        <dbReference type="SAM" id="MobiDB-lite"/>
    </source>
</evidence>
<dbReference type="EMBL" id="JACGWW010000002">
    <property type="protein sequence ID" value="MBA8813756.1"/>
    <property type="molecule type" value="Genomic_DNA"/>
</dbReference>
<evidence type="ECO:0000256" key="4">
    <source>
        <dbReference type="ARBA" id="ARBA00022989"/>
    </source>
</evidence>
<reference evidence="10 12" key="2">
    <citation type="submission" date="2020-07" db="EMBL/GenBank/DDBJ databases">
        <title>Sequencing the genomes of 1000 actinobacteria strains.</title>
        <authorList>
            <person name="Klenk H.-P."/>
        </authorList>
    </citation>
    <scope>NUCLEOTIDE SEQUENCE [LARGE SCALE GENOMIC DNA]</scope>
    <source>
        <strain evidence="10 12">DSM 10309</strain>
    </source>
</reference>
<feature type="region of interest" description="Disordered" evidence="6">
    <location>
        <begin position="1"/>
        <end position="74"/>
    </location>
</feature>
<dbReference type="SUPFAM" id="SSF103473">
    <property type="entry name" value="MFS general substrate transporter"/>
    <property type="match status" value="1"/>
</dbReference>
<organism evidence="10 12">
    <name type="scientific">Frigoribacterium faeni</name>
    <dbReference type="NCBI Taxonomy" id="145483"/>
    <lineage>
        <taxon>Bacteria</taxon>
        <taxon>Bacillati</taxon>
        <taxon>Actinomycetota</taxon>
        <taxon>Actinomycetes</taxon>
        <taxon>Micrococcales</taxon>
        <taxon>Microbacteriaceae</taxon>
        <taxon>Frigoribacterium</taxon>
    </lineage>
</organism>
<dbReference type="InterPro" id="IPR020846">
    <property type="entry name" value="MFS_dom"/>
</dbReference>
<dbReference type="Pfam" id="PF07690">
    <property type="entry name" value="MFS_1"/>
    <property type="match status" value="1"/>
</dbReference>
<dbReference type="PANTHER" id="PTHR42718">
    <property type="entry name" value="MAJOR FACILITATOR SUPERFAMILY MULTIDRUG TRANSPORTER MFSC"/>
    <property type="match status" value="1"/>
</dbReference>
<evidence type="ECO:0000256" key="5">
    <source>
        <dbReference type="ARBA" id="ARBA00023136"/>
    </source>
</evidence>
<evidence type="ECO:0000313" key="11">
    <source>
        <dbReference type="Proteomes" id="UP000321154"/>
    </source>
</evidence>
<dbReference type="Proteomes" id="UP000321154">
    <property type="component" value="Unassembled WGS sequence"/>
</dbReference>
<dbReference type="AlphaFoldDB" id="A0A7W3JJ00"/>
<feature type="transmembrane region" description="Helical" evidence="7">
    <location>
        <begin position="85"/>
        <end position="108"/>
    </location>
</feature>
<feature type="compositionally biased region" description="Low complexity" evidence="6">
    <location>
        <begin position="49"/>
        <end position="72"/>
    </location>
</feature>
<proteinExistence type="predicted"/>
<feature type="transmembrane region" description="Helical" evidence="7">
    <location>
        <begin position="175"/>
        <end position="197"/>
    </location>
</feature>
<evidence type="ECO:0000256" key="1">
    <source>
        <dbReference type="ARBA" id="ARBA00004651"/>
    </source>
</evidence>
<evidence type="ECO:0000256" key="3">
    <source>
        <dbReference type="ARBA" id="ARBA00022692"/>
    </source>
</evidence>
<keyword evidence="5 7" id="KW-0472">Membrane</keyword>
<evidence type="ECO:0000313" key="12">
    <source>
        <dbReference type="Proteomes" id="UP000522688"/>
    </source>
</evidence>
<feature type="transmembrane region" description="Helical" evidence="7">
    <location>
        <begin position="350"/>
        <end position="369"/>
    </location>
</feature>